<dbReference type="InterPro" id="IPR027417">
    <property type="entry name" value="P-loop_NTPase"/>
</dbReference>
<feature type="region of interest" description="Disordered" evidence="1">
    <location>
        <begin position="652"/>
        <end position="677"/>
    </location>
</feature>
<dbReference type="EMBL" id="HE573018">
    <property type="protein sequence ID" value="CCC46776.1"/>
    <property type="molecule type" value="Genomic_DNA"/>
</dbReference>
<feature type="region of interest" description="Disordered" evidence="1">
    <location>
        <begin position="1164"/>
        <end position="1216"/>
    </location>
</feature>
<feature type="region of interest" description="Disordered" evidence="1">
    <location>
        <begin position="1090"/>
        <end position="1121"/>
    </location>
</feature>
<dbReference type="PANTHER" id="PTHR35615:SF6">
    <property type="entry name" value="KINESIN MOTOR DOMAIN-CONTAINING PROTEIN"/>
    <property type="match status" value="1"/>
</dbReference>
<organism evidence="2">
    <name type="scientific">Trypanosoma vivax (strain Y486)</name>
    <dbReference type="NCBI Taxonomy" id="1055687"/>
    <lineage>
        <taxon>Eukaryota</taxon>
        <taxon>Discoba</taxon>
        <taxon>Euglenozoa</taxon>
        <taxon>Kinetoplastea</taxon>
        <taxon>Metakinetoplastina</taxon>
        <taxon>Trypanosomatida</taxon>
        <taxon>Trypanosomatidae</taxon>
        <taxon>Trypanosoma</taxon>
        <taxon>Duttonella</taxon>
    </lineage>
</organism>
<evidence type="ECO:0000256" key="1">
    <source>
        <dbReference type="SAM" id="MobiDB-lite"/>
    </source>
</evidence>
<feature type="compositionally biased region" description="Basic and acidic residues" evidence="1">
    <location>
        <begin position="652"/>
        <end position="669"/>
    </location>
</feature>
<reference evidence="2" key="1">
    <citation type="journal article" date="2012" name="Proc. Natl. Acad. Sci. U.S.A.">
        <title>Antigenic diversity is generated by distinct evolutionary mechanisms in African trypanosome species.</title>
        <authorList>
            <person name="Jackson A.P."/>
            <person name="Berry A."/>
            <person name="Aslett M."/>
            <person name="Allison H.C."/>
            <person name="Burton P."/>
            <person name="Vavrova-Anderson J."/>
            <person name="Brown R."/>
            <person name="Browne H."/>
            <person name="Corton N."/>
            <person name="Hauser H."/>
            <person name="Gamble J."/>
            <person name="Gilderthorp R."/>
            <person name="Marcello L."/>
            <person name="McQuillan J."/>
            <person name="Otto T.D."/>
            <person name="Quail M.A."/>
            <person name="Sanders M.J."/>
            <person name="van Tonder A."/>
            <person name="Ginger M.L."/>
            <person name="Field M.C."/>
            <person name="Barry J.D."/>
            <person name="Hertz-Fowler C."/>
            <person name="Berriman M."/>
        </authorList>
    </citation>
    <scope>NUCLEOTIDE SEQUENCE</scope>
    <source>
        <strain evidence="2">Y486</strain>
    </source>
</reference>
<dbReference type="SUPFAM" id="SSF52540">
    <property type="entry name" value="P-loop containing nucleoside triphosphate hydrolases"/>
    <property type="match status" value="2"/>
</dbReference>
<dbReference type="VEuPathDB" id="TriTrypDB:TvY486_0201900"/>
<accession>G0TS52</accession>
<sequence length="2087" mass="222867">MRSKISYCFPHFGPQHFVLVAAVHAPLQLTRRCFLYFCMVRYGAGCHRGQLTSIVFLAVFFCLYCSKRERSDTLQQSQVSGKVGSTGGPCWLVSMPDKRLCTRCTGTQQDAPLEGVHPLEQVPTAKDSHDLFDAFAVADGGEYWMGGDVLAADLAAASASGFQPNGCSAPIPDRTSCMLNQDRVSPKPVSSDKYYPYYFDAIFSSTPHSGRGNECGTIDGSQLGFWLLYSPPSSAGVRPGSERSRSSDLFHDQKSLGLTTTVAETARPRRRTLALQPDPLCQKSTAIPNGEKRRWPGHRLLSLEASRDSLVGVLGGCPTPTEAQSYMEGMSFILTLLCARGNSDHADGVIHSKLLSRKNADGTVIAPDATTAMPSDVSPASERDGCCGMSPVDTRSAGATQGCGISPLGASCSCQEGLRPYDMKRGSSHTECPCPCGKALHSPFPRPGMRMETEGPGTPTLHCAGLRELKGGLPPLQGSEVRHHACPRRLAGHVVVDNGLANGAEVTRTSSAPFPSVEAVTDGEIGAPSSIEGVCASRRKECALAAHAADAEVRANGSTFATGDTPVAMGVDGNKVLGTRRVSELWHAGNEHSSVGAGNVLAGEMQVSPVGAVLRCPTPQEVSFPTERILQRKQEDCRADSACGGATEMVHARGREAEGRTESADKTPDPSRVPSGWEASATTNRVRMLVLNDKTSENRSSPAERMSLRTDTTLEITRGREQACLFRVDEYLECAGSDKLYSVTLAELRRKFLSGVNVAVLVSGSESALPVGWRAVREVVWCIFRDVGDGCELFASAALVQHGLTQDLLSGCGRMTRTAVVSVPPLQPMLENVDYVKLSDARHFSSLLVRSLESACLGEAHAHGYIAVSVLLKQAKEGDVVLSSMLVVGGANSTNSPSEALWKDDSALQHLFGAAVGGSCFTVSVVSLSEHDDGLAQLMNSQREVPSFVNQACVVGSMKQLIEKAKGEIAGCCDKDRHHPEKVSSLLEQVAFAESLIADPKGFIAKCGVKGLQGCYAKMSKEEHGARGRSATQREFSAKLVAESRACDSARGNPSFWQQRAEVGSGEWQEEQCIYSNGGAGAESTAMQLCTDDPESSTDKRTAVPVGGTADKPSVKHTTTISGRISEARSKGCLTHIAARCDTPPTTNGGGLPPITRPINANRAPPPHTSRCRSGQKPFSVPSSRDMLSPMGKCPSLGRSCQEAPPNPKPDTMQAGHASNAKRECCRTPTCEVPAADPDTPTTQLALLTNPSSEVPLELTTTTLLSSPVSLPVGDTASTRYAGRFCASPRTPEFLHMEDQQRATLSEETVPSLGVRHQSFGSPNAQMTCVAYGSRPCPRSRAMDPGTEGVAMAKGQGGAGIPGGNKDEGTQDVKGSTYCASQHMLRTSSKVQTLLMLGQCPRLRTTAARANDVVLVGSDGGETEYVVDEIIEQLDDSGCVRSRLLRELRDVLLHGCNAAILSFGSHCSSVSPEVLRCVVRGVLGGLNGSARHQRKDNKGLLSLSIVHLRGEYAIDLLESGSVPRKFAIAISPIFGPCVHNVSFLPVSGPAGFDSMLTSALARAAGDECGGGLVLVSLVLKQEIKAEGDVVVSSLFASLAGENPDLYAAVLDRDHCAPRTLFHYALGGPCHTVALLSIGGNPVRSGWMLDMQQRLGCVVNRPIHRGSVVKFIAGIRNDLVPGLRKKPHGAGDLMPPNRILERLEEMVHDAELLLKDFEGNEPRAYLSDAELRQRDPCASIHLRQRGASVERVRSLVFFEQKLLSGGWVEVQGNTVLARTGGSVCRYDVDEVVPCEPDSGDNATPSSRLIGELVNKFMSGHCTAVLAADSRSSAVTPLLLRSIVHQVLCSMRVRQCDGAGVGVLLASIALVVNDVTVDLLAVDEASAFHRLEVETSPLPEHRLRGVSCHSVPTADVFDKLLAVAVDRAEPALCAEDPGIMTVSLRLTQHIDRPGHDVVISSFMATIVFDRISHYTGVLQRSPHEPAELFKLALGVPCYTVAVLGLSDEDEDVGHLLSVQAELSNVCNSTSHPTSTAQHTEELRRTLGVLSDTLRTERDEARRTQIRAEIARTEWLLQQGAALLRASPAS</sequence>
<dbReference type="PANTHER" id="PTHR35615">
    <property type="entry name" value="PRESENT IN THE OUTER MITOCHONDRIAL MEMBRANE PROTEOME 22-RELATED"/>
    <property type="match status" value="1"/>
</dbReference>
<proteinExistence type="predicted"/>
<evidence type="ECO:0000313" key="2">
    <source>
        <dbReference type="EMBL" id="CCC46776.1"/>
    </source>
</evidence>
<protein>
    <submittedName>
        <fullName evidence="2">Uncharacterized protein</fullName>
    </submittedName>
</protein>
<name>G0TS52_TRYVY</name>
<gene>
    <name evidence="2" type="ORF">TVY486_0201900</name>
</gene>